<evidence type="ECO:0000313" key="2">
    <source>
        <dbReference type="Proteomes" id="UP001139125"/>
    </source>
</evidence>
<keyword evidence="2" id="KW-1185">Reference proteome</keyword>
<organism evidence="1 2">
    <name type="scientific">Gracilimonas sediminicola</name>
    <dbReference type="NCBI Taxonomy" id="2952158"/>
    <lineage>
        <taxon>Bacteria</taxon>
        <taxon>Pseudomonadati</taxon>
        <taxon>Balneolota</taxon>
        <taxon>Balneolia</taxon>
        <taxon>Balneolales</taxon>
        <taxon>Balneolaceae</taxon>
        <taxon>Gracilimonas</taxon>
    </lineage>
</organism>
<gene>
    <name evidence="1" type="ORF">NM125_05755</name>
</gene>
<dbReference type="Proteomes" id="UP001139125">
    <property type="component" value="Unassembled WGS sequence"/>
</dbReference>
<name>A0A9X2L2K7_9BACT</name>
<dbReference type="AlphaFoldDB" id="A0A9X2L2K7"/>
<comment type="caution">
    <text evidence="1">The sequence shown here is derived from an EMBL/GenBank/DDBJ whole genome shotgun (WGS) entry which is preliminary data.</text>
</comment>
<protein>
    <recommendedName>
        <fullName evidence="3">Cytochrome C</fullName>
    </recommendedName>
</protein>
<proteinExistence type="predicted"/>
<dbReference type="RefSeq" id="WP_255133707.1">
    <property type="nucleotide sequence ID" value="NZ_JANDBC010000001.1"/>
</dbReference>
<dbReference type="PROSITE" id="PS51257">
    <property type="entry name" value="PROKAR_LIPOPROTEIN"/>
    <property type="match status" value="1"/>
</dbReference>
<sequence>MEYRIKLGGFILLVSTVFISISCQTDQAKSSAHPDTDEQYEDTVPLIYHMSFMQRYSHKLYLAGKEENWELADIYSHEIEELSETIIDGNHLDDGVNVSKLLETMLIPQIENVEAAIDAKDEAMFEDNYQTMIQTCNQCHEAANYGAVKVTVPSGNPYNQDFSPAAEE</sequence>
<evidence type="ECO:0008006" key="3">
    <source>
        <dbReference type="Google" id="ProtNLM"/>
    </source>
</evidence>
<evidence type="ECO:0000313" key="1">
    <source>
        <dbReference type="EMBL" id="MCP9291080.1"/>
    </source>
</evidence>
<accession>A0A9X2L2K7</accession>
<dbReference type="EMBL" id="JANDBC010000001">
    <property type="protein sequence ID" value="MCP9291080.1"/>
    <property type="molecule type" value="Genomic_DNA"/>
</dbReference>
<reference evidence="1" key="1">
    <citation type="submission" date="2022-06" db="EMBL/GenBank/DDBJ databases">
        <title>Gracilimonas sp. CAU 1638 isolated from sea sediment.</title>
        <authorList>
            <person name="Kim W."/>
        </authorList>
    </citation>
    <scope>NUCLEOTIDE SEQUENCE</scope>
    <source>
        <strain evidence="1">CAU 1638</strain>
    </source>
</reference>